<name>A0A6V7QB69_ANACO</name>
<organism evidence="1">
    <name type="scientific">Ananas comosus var. bracteatus</name>
    <name type="common">red pineapple</name>
    <dbReference type="NCBI Taxonomy" id="296719"/>
    <lineage>
        <taxon>Eukaryota</taxon>
        <taxon>Viridiplantae</taxon>
        <taxon>Streptophyta</taxon>
        <taxon>Embryophyta</taxon>
        <taxon>Tracheophyta</taxon>
        <taxon>Spermatophyta</taxon>
        <taxon>Magnoliopsida</taxon>
        <taxon>Liliopsida</taxon>
        <taxon>Poales</taxon>
        <taxon>Bromeliaceae</taxon>
        <taxon>Bromelioideae</taxon>
        <taxon>Ananas</taxon>
    </lineage>
</organism>
<protein>
    <submittedName>
        <fullName evidence="1">Uncharacterized protein</fullName>
    </submittedName>
</protein>
<proteinExistence type="predicted"/>
<evidence type="ECO:0000313" key="1">
    <source>
        <dbReference type="EMBL" id="CAD1840444.1"/>
    </source>
</evidence>
<accession>A0A6V7QB69</accession>
<reference evidence="1" key="1">
    <citation type="submission" date="2020-07" db="EMBL/GenBank/DDBJ databases">
        <authorList>
            <person name="Lin J."/>
        </authorList>
    </citation>
    <scope>NUCLEOTIDE SEQUENCE</scope>
</reference>
<dbReference type="EMBL" id="LR862135">
    <property type="protein sequence ID" value="CAD1840444.1"/>
    <property type="molecule type" value="Genomic_DNA"/>
</dbReference>
<sequence length="101" mass="10443">MAYTATSPDDIEALRSYVAAVDPASNPAGSCLNTWDLARNPCDSAFGLFFTCSLFYSDSSPAAPLYRVTAAALPGPSRAQSRAISHLAAPSPASISDPTTS</sequence>
<dbReference type="AlphaFoldDB" id="A0A6V7QB69"/>
<gene>
    <name evidence="1" type="ORF">CB5_LOCUS23655</name>
</gene>